<dbReference type="EMBL" id="UXUI01013504">
    <property type="protein sequence ID" value="VDD97368.1"/>
    <property type="molecule type" value="Genomic_DNA"/>
</dbReference>
<sequence length="198" mass="22683">MSTGVSSTVSEARDVQKVKAHHRKTSSLWVPPSRPALALTNPAPAIWEKAEIGTRALTQCLPCFSVCLPGKNTVTQSEYRRIIPNHKFDPSTPRYRHPNRTVYSDNRVCTTKYSLLTFLPKNLFEQFHRAANLYFIAVVLLNIVVGTFGRYVSMVPIAFVLSVTAVKDIFEDYRRYRSDLQINHSKCRVWDKYAVQLY</sequence>
<dbReference type="Pfam" id="PF16209">
    <property type="entry name" value="PhoLip_ATPase_N"/>
    <property type="match status" value="1"/>
</dbReference>
<keyword evidence="2" id="KW-1133">Transmembrane helix</keyword>
<evidence type="ECO:0000259" key="3">
    <source>
        <dbReference type="Pfam" id="PF16209"/>
    </source>
</evidence>
<dbReference type="InterPro" id="IPR023298">
    <property type="entry name" value="ATPase_P-typ_TM_dom_sf"/>
</dbReference>
<dbReference type="GO" id="GO:0045332">
    <property type="term" value="P:phospholipid translocation"/>
    <property type="evidence" value="ECO:0007669"/>
    <property type="project" value="TreeGrafter"/>
</dbReference>
<gene>
    <name evidence="4" type="ORF">EVEC_LOCUS12119</name>
</gene>
<reference evidence="6" key="1">
    <citation type="submission" date="2017-02" db="UniProtKB">
        <authorList>
            <consortium name="WormBaseParasite"/>
        </authorList>
    </citation>
    <scope>IDENTIFICATION</scope>
</reference>
<evidence type="ECO:0000313" key="4">
    <source>
        <dbReference type="EMBL" id="VDD97368.1"/>
    </source>
</evidence>
<dbReference type="STRING" id="51028.A0A0N4VPM3"/>
<evidence type="ECO:0000313" key="6">
    <source>
        <dbReference type="WBParaSite" id="EVEC_0001295201-mRNA-1"/>
    </source>
</evidence>
<dbReference type="SUPFAM" id="SSF81665">
    <property type="entry name" value="Calcium ATPase, transmembrane domain M"/>
    <property type="match status" value="1"/>
</dbReference>
<dbReference type="WBParaSite" id="EVEC_0001295201-mRNA-1">
    <property type="protein sequence ID" value="EVEC_0001295201-mRNA-1"/>
    <property type="gene ID" value="EVEC_0001295201"/>
</dbReference>
<protein>
    <submittedName>
        <fullName evidence="6">PhoLip_ATPase_N domain-containing protein</fullName>
    </submittedName>
</protein>
<proteinExistence type="predicted"/>
<evidence type="ECO:0000256" key="1">
    <source>
        <dbReference type="SAM" id="MobiDB-lite"/>
    </source>
</evidence>
<dbReference type="GO" id="GO:0005886">
    <property type="term" value="C:plasma membrane"/>
    <property type="evidence" value="ECO:0007669"/>
    <property type="project" value="TreeGrafter"/>
</dbReference>
<accession>A0A0N4VPM3</accession>
<keyword evidence="2" id="KW-0812">Transmembrane</keyword>
<evidence type="ECO:0000313" key="5">
    <source>
        <dbReference type="Proteomes" id="UP000274131"/>
    </source>
</evidence>
<dbReference type="OrthoDB" id="377733at2759"/>
<keyword evidence="2" id="KW-0472">Membrane</keyword>
<dbReference type="InterPro" id="IPR032631">
    <property type="entry name" value="P-type_ATPase_N"/>
</dbReference>
<dbReference type="AlphaFoldDB" id="A0A0N4VPM3"/>
<evidence type="ECO:0000256" key="2">
    <source>
        <dbReference type="SAM" id="Phobius"/>
    </source>
</evidence>
<dbReference type="PANTHER" id="PTHR24092">
    <property type="entry name" value="PROBABLE PHOSPHOLIPID-TRANSPORTING ATPASE"/>
    <property type="match status" value="1"/>
</dbReference>
<feature type="domain" description="P-type ATPase N-terminal" evidence="3">
    <location>
        <begin position="100"/>
        <end position="151"/>
    </location>
</feature>
<feature type="compositionally biased region" description="Polar residues" evidence="1">
    <location>
        <begin position="1"/>
        <end position="10"/>
    </location>
</feature>
<dbReference type="Proteomes" id="UP000274131">
    <property type="component" value="Unassembled WGS sequence"/>
</dbReference>
<dbReference type="GO" id="GO:0140326">
    <property type="term" value="F:ATPase-coupled intramembrane lipid transporter activity"/>
    <property type="evidence" value="ECO:0007669"/>
    <property type="project" value="TreeGrafter"/>
</dbReference>
<organism evidence="6">
    <name type="scientific">Enterobius vermicularis</name>
    <name type="common">Human pinworm</name>
    <dbReference type="NCBI Taxonomy" id="51028"/>
    <lineage>
        <taxon>Eukaryota</taxon>
        <taxon>Metazoa</taxon>
        <taxon>Ecdysozoa</taxon>
        <taxon>Nematoda</taxon>
        <taxon>Chromadorea</taxon>
        <taxon>Rhabditida</taxon>
        <taxon>Spirurina</taxon>
        <taxon>Oxyuridomorpha</taxon>
        <taxon>Oxyuroidea</taxon>
        <taxon>Oxyuridae</taxon>
        <taxon>Enterobius</taxon>
    </lineage>
</organism>
<name>A0A0N4VPM3_ENTVE</name>
<feature type="region of interest" description="Disordered" evidence="1">
    <location>
        <begin position="1"/>
        <end position="25"/>
    </location>
</feature>
<reference evidence="4 5" key="2">
    <citation type="submission" date="2018-10" db="EMBL/GenBank/DDBJ databases">
        <authorList>
            <consortium name="Pathogen Informatics"/>
        </authorList>
    </citation>
    <scope>NUCLEOTIDE SEQUENCE [LARGE SCALE GENOMIC DNA]</scope>
</reference>
<feature type="transmembrane region" description="Helical" evidence="2">
    <location>
        <begin position="131"/>
        <end position="148"/>
    </location>
</feature>
<dbReference type="PANTHER" id="PTHR24092:SF218">
    <property type="entry name" value="PHOSPHOLIPID-TRANSPORTING ATPASE"/>
    <property type="match status" value="1"/>
</dbReference>
<keyword evidence="5" id="KW-1185">Reference proteome</keyword>